<keyword evidence="2" id="KW-0934">Plastid</keyword>
<organism evidence="4 5">
    <name type="scientific">Riccia fluitans</name>
    <dbReference type="NCBI Taxonomy" id="41844"/>
    <lineage>
        <taxon>Eukaryota</taxon>
        <taxon>Viridiplantae</taxon>
        <taxon>Streptophyta</taxon>
        <taxon>Embryophyta</taxon>
        <taxon>Marchantiophyta</taxon>
        <taxon>Marchantiopsida</taxon>
        <taxon>Marchantiidae</taxon>
        <taxon>Marchantiales</taxon>
        <taxon>Ricciaceae</taxon>
        <taxon>Riccia</taxon>
    </lineage>
</organism>
<keyword evidence="5" id="KW-1185">Reference proteome</keyword>
<comment type="subcellular location">
    <subcellularLocation>
        <location evidence="1">Plastid</location>
    </subcellularLocation>
</comment>
<evidence type="ECO:0000256" key="2">
    <source>
        <dbReference type="ARBA" id="ARBA00022640"/>
    </source>
</evidence>
<sequence length="224" mass="24796">MASSSCTKIGRLTVRISSRVEGKGRKRLTKLMARASSSKVESEADKLKLVRDDLLDLIAGEERGLRTQKDSRKRGQITKTIDALAELSAGSVTTNESLTAAWRMLWTTEKEQLFIVEKANLFGTEAGDILQIIDVGRNKLQNVITFPPTGLFLVDSTIEVVSAQRVNFKFTGASLKVGELKIPVPPFGQGWFESVYLDDKIRVAKDIRNDYLIVDRAPSIPEGL</sequence>
<comment type="caution">
    <text evidence="4">The sequence shown here is derived from an EMBL/GenBank/DDBJ whole genome shotgun (WGS) entry which is preliminary data.</text>
</comment>
<dbReference type="AlphaFoldDB" id="A0ABD1YTX7"/>
<proteinExistence type="predicted"/>
<feature type="domain" description="Plastid lipid-associated protein/fibrillin conserved" evidence="3">
    <location>
        <begin position="51"/>
        <end position="214"/>
    </location>
</feature>
<evidence type="ECO:0000313" key="4">
    <source>
        <dbReference type="EMBL" id="KAL2634140.1"/>
    </source>
</evidence>
<dbReference type="GO" id="GO:0009536">
    <property type="term" value="C:plastid"/>
    <property type="evidence" value="ECO:0007669"/>
    <property type="project" value="UniProtKB-SubCell"/>
</dbReference>
<dbReference type="Proteomes" id="UP001605036">
    <property type="component" value="Unassembled WGS sequence"/>
</dbReference>
<dbReference type="InterPro" id="IPR039633">
    <property type="entry name" value="PAP"/>
</dbReference>
<name>A0ABD1YTX7_9MARC</name>
<dbReference type="PANTHER" id="PTHR31906">
    <property type="entry name" value="PLASTID-LIPID-ASSOCIATED PROTEIN 4, CHLOROPLASTIC-RELATED"/>
    <property type="match status" value="1"/>
</dbReference>
<dbReference type="Pfam" id="PF04755">
    <property type="entry name" value="PAP_fibrillin"/>
    <property type="match status" value="1"/>
</dbReference>
<accession>A0ABD1YTX7</accession>
<evidence type="ECO:0000259" key="3">
    <source>
        <dbReference type="Pfam" id="PF04755"/>
    </source>
</evidence>
<reference evidence="4 5" key="1">
    <citation type="submission" date="2024-09" db="EMBL/GenBank/DDBJ databases">
        <title>Chromosome-scale assembly of Riccia fluitans.</title>
        <authorList>
            <person name="Paukszto L."/>
            <person name="Sawicki J."/>
            <person name="Karawczyk K."/>
            <person name="Piernik-Szablinska J."/>
            <person name="Szczecinska M."/>
            <person name="Mazdziarz M."/>
        </authorList>
    </citation>
    <scope>NUCLEOTIDE SEQUENCE [LARGE SCALE GENOMIC DNA]</scope>
    <source>
        <strain evidence="4">Rf_01</strain>
        <tissue evidence="4">Aerial parts of the thallus</tissue>
    </source>
</reference>
<evidence type="ECO:0000313" key="5">
    <source>
        <dbReference type="Proteomes" id="UP001605036"/>
    </source>
</evidence>
<dbReference type="InterPro" id="IPR006843">
    <property type="entry name" value="PAP/fibrillin_dom"/>
</dbReference>
<gene>
    <name evidence="4" type="ORF">R1flu_005619</name>
</gene>
<dbReference type="EMBL" id="JBHFFA010000003">
    <property type="protein sequence ID" value="KAL2634140.1"/>
    <property type="molecule type" value="Genomic_DNA"/>
</dbReference>
<evidence type="ECO:0000256" key="1">
    <source>
        <dbReference type="ARBA" id="ARBA00004474"/>
    </source>
</evidence>
<protein>
    <recommendedName>
        <fullName evidence="3">Plastid lipid-associated protein/fibrillin conserved domain-containing protein</fullName>
    </recommendedName>
</protein>